<sequence>MIPFKKMWEDVSAIISDNTIGEIDIVEKYNTGFVISEDGVTKFVNKDDFVNFWCKMLCFKEFSKEDADKEDKLIYVYEVIKNLPYITESSNVLKLVD</sequence>
<evidence type="ECO:0000313" key="1">
    <source>
        <dbReference type="EMBL" id="MCY6484645.1"/>
    </source>
</evidence>
<comment type="caution">
    <text evidence="1">The sequence shown here is derived from an EMBL/GenBank/DDBJ whole genome shotgun (WGS) entry which is preliminary data.</text>
</comment>
<dbReference type="Proteomes" id="UP001078443">
    <property type="component" value="Unassembled WGS sequence"/>
</dbReference>
<accession>A0ABT4D373</accession>
<reference evidence="1" key="1">
    <citation type="submission" date="2022-12" db="EMBL/GenBank/DDBJ databases">
        <authorList>
            <person name="Wang J."/>
        </authorList>
    </citation>
    <scope>NUCLEOTIDE SEQUENCE</scope>
    <source>
        <strain evidence="1">HY-45-18</strain>
    </source>
</reference>
<proteinExistence type="predicted"/>
<dbReference type="RefSeq" id="WP_268040951.1">
    <property type="nucleotide sequence ID" value="NZ_JAPQER010000003.1"/>
</dbReference>
<dbReference type="EMBL" id="JAPQER010000003">
    <property type="protein sequence ID" value="MCY6484645.1"/>
    <property type="molecule type" value="Genomic_DNA"/>
</dbReference>
<protein>
    <submittedName>
        <fullName evidence="1">Uncharacterized protein</fullName>
    </submittedName>
</protein>
<organism evidence="1 2">
    <name type="scientific">Clostridium aestuarii</name>
    <dbReference type="NCBI Taxonomy" id="338193"/>
    <lineage>
        <taxon>Bacteria</taxon>
        <taxon>Bacillati</taxon>
        <taxon>Bacillota</taxon>
        <taxon>Clostridia</taxon>
        <taxon>Eubacteriales</taxon>
        <taxon>Clostridiaceae</taxon>
        <taxon>Clostridium</taxon>
    </lineage>
</organism>
<keyword evidence="2" id="KW-1185">Reference proteome</keyword>
<name>A0ABT4D373_9CLOT</name>
<evidence type="ECO:0000313" key="2">
    <source>
        <dbReference type="Proteomes" id="UP001078443"/>
    </source>
</evidence>
<gene>
    <name evidence="1" type="ORF">OW763_09865</name>
</gene>